<dbReference type="AlphaFoldDB" id="A0A672T3W5"/>
<dbReference type="InterPro" id="IPR016197">
    <property type="entry name" value="Chromo-like_dom_sf"/>
</dbReference>
<feature type="region of interest" description="Disordered" evidence="3">
    <location>
        <begin position="246"/>
        <end position="302"/>
    </location>
</feature>
<reference evidence="5" key="2">
    <citation type="submission" date="2025-09" db="UniProtKB">
        <authorList>
            <consortium name="Ensembl"/>
        </authorList>
    </citation>
    <scope>IDENTIFICATION</scope>
</reference>
<feature type="compositionally biased region" description="Polar residues" evidence="3">
    <location>
        <begin position="253"/>
        <end position="281"/>
    </location>
</feature>
<dbReference type="PANTHER" id="PTHR47277">
    <property type="entry name" value="CHROMOBOX PROTEIN HOMOLOG 7"/>
    <property type="match status" value="1"/>
</dbReference>
<dbReference type="Proteomes" id="UP000472262">
    <property type="component" value="Unassembled WGS sequence"/>
</dbReference>
<reference evidence="5" key="1">
    <citation type="submission" date="2025-08" db="UniProtKB">
        <authorList>
            <consortium name="Ensembl"/>
        </authorList>
    </citation>
    <scope>IDENTIFICATION</scope>
</reference>
<accession>A0A672T3W5</accession>
<dbReference type="PROSITE" id="PS50013">
    <property type="entry name" value="CHROMO_2"/>
    <property type="match status" value="1"/>
</dbReference>
<feature type="compositionally biased region" description="Basic and acidic residues" evidence="3">
    <location>
        <begin position="192"/>
        <end position="210"/>
    </location>
</feature>
<protein>
    <submittedName>
        <fullName evidence="5">Chromobox protein homolog 8-like</fullName>
    </submittedName>
</protein>
<dbReference type="InterPro" id="IPR023779">
    <property type="entry name" value="Chromodomain_CS"/>
</dbReference>
<feature type="compositionally biased region" description="Polar residues" evidence="3">
    <location>
        <begin position="212"/>
        <end position="225"/>
    </location>
</feature>
<keyword evidence="2" id="KW-0539">Nucleus</keyword>
<evidence type="ECO:0000259" key="4">
    <source>
        <dbReference type="PROSITE" id="PS50013"/>
    </source>
</evidence>
<dbReference type="InterPro" id="IPR000953">
    <property type="entry name" value="Chromo/chromo_shadow_dom"/>
</dbReference>
<comment type="subcellular location">
    <subcellularLocation>
        <location evidence="1">Nucleus</location>
    </subcellularLocation>
</comment>
<keyword evidence="6" id="KW-1185">Reference proteome</keyword>
<dbReference type="InterPro" id="IPR043000">
    <property type="entry name" value="CBX7"/>
</dbReference>
<dbReference type="PROSITE" id="PS00598">
    <property type="entry name" value="CHROMO_1"/>
    <property type="match status" value="1"/>
</dbReference>
<sequence length="412" mass="46433">MKSCTPNVESCGSMFVMLNAADNVSLSAAKSCSYTALRFANDYDSLKSQGNVEYLLKWQGWAPKYSTWEPEDNILDPRLVLAYEEKEEKERALAYKRKGLRPRRVILRSIYPMDLRSKHKVPDKPTPRIRLSLTRSMGTEIDQNGRRYRPIEKYKNRHCRSKLMNDIKPSQYSLPAKDSEKEWDEDDEDEQENKVKKMRENEEKTTEVHQDIPSSQETTEGYSSSAEDEAVITIKETENCSSIYDHAEKPSEDTSQVLGATENSTITNTQENEPVTNTTGGEDSVRVSHDTTNTGQSLHSTESGAKQVVFDQVQNRPSVIEVHSSTKCRQEEVRESGEVDHSEAKEKEGMDAEITAERTLLQVPIDQSQTPSTTTVHPGKVTVTQVTINSLTVTFKEAMSAEGFFSGDGLEV</sequence>
<dbReference type="SUPFAM" id="SSF54160">
    <property type="entry name" value="Chromo domain-like"/>
    <property type="match status" value="1"/>
</dbReference>
<dbReference type="PANTHER" id="PTHR47277:SF1">
    <property type="entry name" value="CHROMOBOX PROTEIN HOMOLOG 7"/>
    <property type="match status" value="1"/>
</dbReference>
<feature type="region of interest" description="Disordered" evidence="3">
    <location>
        <begin position="160"/>
        <end position="228"/>
    </location>
</feature>
<feature type="region of interest" description="Disordered" evidence="3">
    <location>
        <begin position="322"/>
        <end position="348"/>
    </location>
</feature>
<dbReference type="Ensembl" id="ENSSGRT00000115627.1">
    <property type="protein sequence ID" value="ENSSGRP00000108824.1"/>
    <property type="gene ID" value="ENSSGRG00000053657.1"/>
</dbReference>
<dbReference type="InParanoid" id="A0A672T3W5"/>
<proteinExistence type="predicted"/>
<dbReference type="Pfam" id="PF17218">
    <property type="entry name" value="CBX7_C"/>
    <property type="match status" value="1"/>
</dbReference>
<gene>
    <name evidence="5" type="primary">LOC107602332</name>
</gene>
<dbReference type="GO" id="GO:0035102">
    <property type="term" value="C:PRC1 complex"/>
    <property type="evidence" value="ECO:0007669"/>
    <property type="project" value="InterPro"/>
</dbReference>
<feature type="compositionally biased region" description="Polar residues" evidence="3">
    <location>
        <begin position="290"/>
        <end position="302"/>
    </location>
</feature>
<evidence type="ECO:0000313" key="6">
    <source>
        <dbReference type="Proteomes" id="UP000472262"/>
    </source>
</evidence>
<evidence type="ECO:0000313" key="5">
    <source>
        <dbReference type="Ensembl" id="ENSSGRP00000108824.1"/>
    </source>
</evidence>
<feature type="compositionally biased region" description="Acidic residues" evidence="3">
    <location>
        <begin position="181"/>
        <end position="191"/>
    </location>
</feature>
<evidence type="ECO:0000256" key="1">
    <source>
        <dbReference type="ARBA" id="ARBA00004123"/>
    </source>
</evidence>
<dbReference type="SMART" id="SM00298">
    <property type="entry name" value="CHROMO"/>
    <property type="match status" value="1"/>
</dbReference>
<dbReference type="Gene3D" id="2.40.50.40">
    <property type="match status" value="1"/>
</dbReference>
<feature type="domain" description="Chromo" evidence="4">
    <location>
        <begin position="34"/>
        <end position="95"/>
    </location>
</feature>
<evidence type="ECO:0000256" key="2">
    <source>
        <dbReference type="ARBA" id="ARBA00023242"/>
    </source>
</evidence>
<dbReference type="Pfam" id="PF00385">
    <property type="entry name" value="Chromo"/>
    <property type="match status" value="1"/>
</dbReference>
<dbReference type="GO" id="GO:0000122">
    <property type="term" value="P:negative regulation of transcription by RNA polymerase II"/>
    <property type="evidence" value="ECO:0007669"/>
    <property type="project" value="TreeGrafter"/>
</dbReference>
<dbReference type="OMA" id="NAWNEDE"/>
<evidence type="ECO:0000256" key="3">
    <source>
        <dbReference type="SAM" id="MobiDB-lite"/>
    </source>
</evidence>
<feature type="compositionally biased region" description="Basic and acidic residues" evidence="3">
    <location>
        <begin position="328"/>
        <end position="348"/>
    </location>
</feature>
<dbReference type="InterPro" id="IPR023780">
    <property type="entry name" value="Chromo_domain"/>
</dbReference>
<dbReference type="InterPro" id="IPR033773">
    <property type="entry name" value="CBX7_C"/>
</dbReference>
<name>A0A672T3W5_SINGR</name>
<organism evidence="5 6">
    <name type="scientific">Sinocyclocheilus grahami</name>
    <name type="common">Dianchi golden-line fish</name>
    <name type="synonym">Barbus grahami</name>
    <dbReference type="NCBI Taxonomy" id="75366"/>
    <lineage>
        <taxon>Eukaryota</taxon>
        <taxon>Metazoa</taxon>
        <taxon>Chordata</taxon>
        <taxon>Craniata</taxon>
        <taxon>Vertebrata</taxon>
        <taxon>Euteleostomi</taxon>
        <taxon>Actinopterygii</taxon>
        <taxon>Neopterygii</taxon>
        <taxon>Teleostei</taxon>
        <taxon>Ostariophysi</taxon>
        <taxon>Cypriniformes</taxon>
        <taxon>Cyprinidae</taxon>
        <taxon>Cyprininae</taxon>
        <taxon>Sinocyclocheilus</taxon>
    </lineage>
</organism>